<dbReference type="InterPro" id="IPR036396">
    <property type="entry name" value="Cyt_P450_sf"/>
</dbReference>
<dbReference type="PANTHER" id="PTHR46696:SF4">
    <property type="entry name" value="BIOTIN BIOSYNTHESIS CYTOCHROME P450"/>
    <property type="match status" value="1"/>
</dbReference>
<keyword evidence="2" id="KW-0349">Heme</keyword>
<dbReference type="Gene3D" id="1.10.630.10">
    <property type="entry name" value="Cytochrome P450"/>
    <property type="match status" value="1"/>
</dbReference>
<keyword evidence="4" id="KW-1185">Reference proteome</keyword>
<keyword evidence="2" id="KW-0560">Oxidoreductase</keyword>
<name>A0ABT7H5M6_9ACTN</name>
<comment type="caution">
    <text evidence="3">The sequence shown here is derived from an EMBL/GenBank/DDBJ whole genome shotgun (WGS) entry which is preliminary data.</text>
</comment>
<dbReference type="PANTHER" id="PTHR46696">
    <property type="entry name" value="P450, PUTATIVE (EUROFUNG)-RELATED"/>
    <property type="match status" value="1"/>
</dbReference>
<accession>A0ABT7H5M6</accession>
<dbReference type="CDD" id="cd11032">
    <property type="entry name" value="P450_EryK-like"/>
    <property type="match status" value="1"/>
</dbReference>
<dbReference type="InterPro" id="IPR002397">
    <property type="entry name" value="Cyt_P450_B"/>
</dbReference>
<keyword evidence="2" id="KW-0479">Metal-binding</keyword>
<protein>
    <submittedName>
        <fullName evidence="3">Cytochrome P450</fullName>
    </submittedName>
</protein>
<keyword evidence="2" id="KW-0503">Monooxygenase</keyword>
<evidence type="ECO:0000313" key="4">
    <source>
        <dbReference type="Proteomes" id="UP001223390"/>
    </source>
</evidence>
<evidence type="ECO:0000256" key="1">
    <source>
        <dbReference type="ARBA" id="ARBA00010617"/>
    </source>
</evidence>
<reference evidence="3 4" key="1">
    <citation type="submission" date="2023-05" db="EMBL/GenBank/DDBJ databases">
        <title>Sequencing and Assembly of Streptomyces sp. NP73.</title>
        <authorList>
            <person name="Konwar A.N."/>
            <person name="Saikia K."/>
            <person name="Thakur D."/>
        </authorList>
    </citation>
    <scope>NUCLEOTIDE SEQUENCE [LARGE SCALE GENOMIC DNA]</scope>
    <source>
        <strain evidence="3 4">NP73</strain>
    </source>
</reference>
<dbReference type="InterPro" id="IPR017972">
    <property type="entry name" value="Cyt_P450_CS"/>
</dbReference>
<dbReference type="InterPro" id="IPR001128">
    <property type="entry name" value="Cyt_P450"/>
</dbReference>
<evidence type="ECO:0000313" key="3">
    <source>
        <dbReference type="EMBL" id="MDK9500871.1"/>
    </source>
</evidence>
<dbReference type="EMBL" id="JASITI010000076">
    <property type="protein sequence ID" value="MDK9500871.1"/>
    <property type="molecule type" value="Genomic_DNA"/>
</dbReference>
<gene>
    <name evidence="3" type="ORF">QEZ40_006897</name>
</gene>
<dbReference type="PROSITE" id="PS00086">
    <property type="entry name" value="CYTOCHROME_P450"/>
    <property type="match status" value="1"/>
</dbReference>
<dbReference type="Pfam" id="PF00067">
    <property type="entry name" value="p450"/>
    <property type="match status" value="1"/>
</dbReference>
<dbReference type="RefSeq" id="WP_285346365.1">
    <property type="nucleotide sequence ID" value="NZ_JASITI010000076.1"/>
</dbReference>
<proteinExistence type="inferred from homology"/>
<keyword evidence="2" id="KW-0408">Iron</keyword>
<evidence type="ECO:0000256" key="2">
    <source>
        <dbReference type="RuleBase" id="RU000461"/>
    </source>
</evidence>
<dbReference type="Proteomes" id="UP001223390">
    <property type="component" value="Unassembled WGS sequence"/>
</dbReference>
<organism evidence="3 4">
    <name type="scientific">Streptomyces katrae</name>
    <dbReference type="NCBI Taxonomy" id="68223"/>
    <lineage>
        <taxon>Bacteria</taxon>
        <taxon>Bacillati</taxon>
        <taxon>Actinomycetota</taxon>
        <taxon>Actinomycetes</taxon>
        <taxon>Kitasatosporales</taxon>
        <taxon>Streptomycetaceae</taxon>
        <taxon>Streptomyces</taxon>
    </lineage>
</organism>
<dbReference type="PRINTS" id="PR00359">
    <property type="entry name" value="BP450"/>
</dbReference>
<comment type="similarity">
    <text evidence="1 2">Belongs to the cytochrome P450 family.</text>
</comment>
<sequence length="398" mass="44512">MTSPAERWGIHPEHFWLHGRAPGHPVEFDEKTNAWNVYGYREAVEVLSTPQVFSSHMARLLPMGADESFTEGDLLQTDPPDHRELRKLVGHAFTPKVVADLEPRITALTHELLDAVVGRDRFDLMTSLAYPLPVTVVAELLSIPAADRHLFEGWMTQMVLSLGDVSMEDDAEDQERIFEAGMVPMRKMLEYLREHTAECRRRGERDDLLGRLASAELGGRRLSDNHIVNFAKMLLIAGYLTTTMLIGNTVLCLDSYPEQAARVRRDRSLVPGLLEESMRFMSPVAATYRATTAEVEIAGRRLDAGQLVMVWFGAANRDPRQFADPDVFDVARGPNAHLGFGRGIHFCLGGPLARMEGRVAMNLLFDRFPKFLTDPDNPPTFMPGFDTTGVATLPVRTS</sequence>
<dbReference type="SUPFAM" id="SSF48264">
    <property type="entry name" value="Cytochrome P450"/>
    <property type="match status" value="1"/>
</dbReference>